<dbReference type="PANTHER" id="PTHR32332:SF31">
    <property type="entry name" value="2-NITROPROPANE DIOXYGENASE FAMILY, PUTATIVE (AFU_ORTHOLOGUE AFUA_2G09850)-RELATED"/>
    <property type="match status" value="1"/>
</dbReference>
<dbReference type="InterPro" id="IPR004136">
    <property type="entry name" value="NMO"/>
</dbReference>
<evidence type="ECO:0000313" key="5">
    <source>
        <dbReference type="Proteomes" id="UP001383192"/>
    </source>
</evidence>
<gene>
    <name evidence="4" type="ORF">VNI00_002730</name>
</gene>
<evidence type="ECO:0000256" key="3">
    <source>
        <dbReference type="ARBA" id="ARBA00023002"/>
    </source>
</evidence>
<evidence type="ECO:0000313" key="4">
    <source>
        <dbReference type="EMBL" id="KAK7056178.1"/>
    </source>
</evidence>
<dbReference type="Proteomes" id="UP001383192">
    <property type="component" value="Unassembled WGS sequence"/>
</dbReference>
<proteinExistence type="predicted"/>
<evidence type="ECO:0000256" key="2">
    <source>
        <dbReference type="ARBA" id="ARBA00022643"/>
    </source>
</evidence>
<keyword evidence="1" id="KW-0285">Flavoprotein</keyword>
<name>A0AAW0DZ37_9AGAR</name>
<dbReference type="AlphaFoldDB" id="A0AAW0DZ37"/>
<comment type="caution">
    <text evidence="4">The sequence shown here is derived from an EMBL/GenBank/DDBJ whole genome shotgun (WGS) entry which is preliminary data.</text>
</comment>
<keyword evidence="3" id="KW-0560">Oxidoreductase</keyword>
<dbReference type="PANTHER" id="PTHR32332">
    <property type="entry name" value="2-NITROPROPANE DIOXYGENASE"/>
    <property type="match status" value="1"/>
</dbReference>
<evidence type="ECO:0000256" key="1">
    <source>
        <dbReference type="ARBA" id="ARBA00022630"/>
    </source>
</evidence>
<dbReference type="CDD" id="cd04730">
    <property type="entry name" value="NPD_like"/>
    <property type="match status" value="1"/>
</dbReference>
<sequence length="362" mass="38989">MRRINTPLTRLLDITTPVVVPPMAGASGGALAAQATIGGGFGFIASGYGSLESLGNEIALARSLLDEAQHPRPEPRVLPIGVGFFGWLLEKDHARAKEYISFVLDNNLQAIWFSFGRDLGTWVQFVRDYDQRSSKSHRTVIFVLVNTVEEASAAISIWKADVVVAQGKSFLHIKEWAGNEAGGHGLGTAPSLLTLVPAVLDLSDSEMGCPPILAAGGLATGAHIASMLTLGTSGAVLGTRFLLSPESQYSDEQRRCLIDAGPSSTVRTMAFDNARGTLDWPEGIDGRGLRNDTVKDFDAGMDLKNLQELFQKGIAAKDPSRMLVWAGTGVGIMKSVKPATHIVQELHTECEEKLRRVYNMCE</sequence>
<evidence type="ECO:0008006" key="6">
    <source>
        <dbReference type="Google" id="ProtNLM"/>
    </source>
</evidence>
<dbReference type="InterPro" id="IPR013785">
    <property type="entry name" value="Aldolase_TIM"/>
</dbReference>
<dbReference type="Pfam" id="PF03060">
    <property type="entry name" value="NMO"/>
    <property type="match status" value="2"/>
</dbReference>
<dbReference type="GO" id="GO:0018580">
    <property type="term" value="F:nitronate monooxygenase activity"/>
    <property type="evidence" value="ECO:0007669"/>
    <property type="project" value="InterPro"/>
</dbReference>
<keyword evidence="2" id="KW-0288">FMN</keyword>
<dbReference type="EMBL" id="JAYKXP010000007">
    <property type="protein sequence ID" value="KAK7056178.1"/>
    <property type="molecule type" value="Genomic_DNA"/>
</dbReference>
<organism evidence="4 5">
    <name type="scientific">Paramarasmius palmivorus</name>
    <dbReference type="NCBI Taxonomy" id="297713"/>
    <lineage>
        <taxon>Eukaryota</taxon>
        <taxon>Fungi</taxon>
        <taxon>Dikarya</taxon>
        <taxon>Basidiomycota</taxon>
        <taxon>Agaricomycotina</taxon>
        <taxon>Agaricomycetes</taxon>
        <taxon>Agaricomycetidae</taxon>
        <taxon>Agaricales</taxon>
        <taxon>Marasmiineae</taxon>
        <taxon>Marasmiaceae</taxon>
        <taxon>Paramarasmius</taxon>
    </lineage>
</organism>
<reference evidence="4 5" key="1">
    <citation type="submission" date="2024-01" db="EMBL/GenBank/DDBJ databases">
        <title>A draft genome for a cacao thread blight-causing isolate of Paramarasmius palmivorus.</title>
        <authorList>
            <person name="Baruah I.K."/>
            <person name="Bukari Y."/>
            <person name="Amoako-Attah I."/>
            <person name="Meinhardt L.W."/>
            <person name="Bailey B.A."/>
            <person name="Cohen S.P."/>
        </authorList>
    </citation>
    <scope>NUCLEOTIDE SEQUENCE [LARGE SCALE GENOMIC DNA]</scope>
    <source>
        <strain evidence="4 5">GH-12</strain>
    </source>
</reference>
<dbReference type="SUPFAM" id="SSF51412">
    <property type="entry name" value="Inosine monophosphate dehydrogenase (IMPDH)"/>
    <property type="match status" value="1"/>
</dbReference>
<keyword evidence="5" id="KW-1185">Reference proteome</keyword>
<dbReference type="Gene3D" id="3.20.20.70">
    <property type="entry name" value="Aldolase class I"/>
    <property type="match status" value="1"/>
</dbReference>
<accession>A0AAW0DZ37</accession>
<protein>
    <recommendedName>
        <fullName evidence="6">2-nitropropane dioxygenase</fullName>
    </recommendedName>
</protein>